<proteinExistence type="inferred from homology"/>
<comment type="function">
    <text evidence="1">Putative transcription activator involved in regulating light control of development.</text>
</comment>
<comment type="similarity">
    <text evidence="1">Belongs to the FHY3/FAR1 family.</text>
</comment>
<dbReference type="PANTHER" id="PTHR31669">
    <property type="entry name" value="PROTEIN FAR1-RELATED SEQUENCE 10-RELATED"/>
    <property type="match status" value="1"/>
</dbReference>
<evidence type="ECO:0000256" key="2">
    <source>
        <dbReference type="SAM" id="MobiDB-lite"/>
    </source>
</evidence>
<dbReference type="InterPro" id="IPR031052">
    <property type="entry name" value="FHY3/FAR1"/>
</dbReference>
<dbReference type="AlphaFoldDB" id="A0A1U8AEH6"/>
<dbReference type="GO" id="GO:0006355">
    <property type="term" value="P:regulation of DNA-templated transcription"/>
    <property type="evidence" value="ECO:0007669"/>
    <property type="project" value="UniProtKB-UniRule"/>
</dbReference>
<evidence type="ECO:0000313" key="4">
    <source>
        <dbReference type="RefSeq" id="XP_010260689.1"/>
    </source>
</evidence>
<organism evidence="3 4">
    <name type="scientific">Nelumbo nucifera</name>
    <name type="common">Sacred lotus</name>
    <dbReference type="NCBI Taxonomy" id="4432"/>
    <lineage>
        <taxon>Eukaryota</taxon>
        <taxon>Viridiplantae</taxon>
        <taxon>Streptophyta</taxon>
        <taxon>Embryophyta</taxon>
        <taxon>Tracheophyta</taxon>
        <taxon>Spermatophyta</taxon>
        <taxon>Magnoliopsida</taxon>
        <taxon>Proteales</taxon>
        <taxon>Nelumbonaceae</taxon>
        <taxon>Nelumbo</taxon>
    </lineage>
</organism>
<dbReference type="RefSeq" id="XP_010260689.1">
    <property type="nucleotide sequence ID" value="XM_010262387.2"/>
</dbReference>
<feature type="compositionally biased region" description="Polar residues" evidence="2">
    <location>
        <begin position="238"/>
        <end position="263"/>
    </location>
</feature>
<dbReference type="GeneID" id="104599722"/>
<evidence type="ECO:0000313" key="3">
    <source>
        <dbReference type="Proteomes" id="UP000189703"/>
    </source>
</evidence>
<gene>
    <name evidence="4 5" type="primary">LOC104599722</name>
</gene>
<keyword evidence="1" id="KW-0539">Nucleus</keyword>
<feature type="region of interest" description="Disordered" evidence="2">
    <location>
        <begin position="236"/>
        <end position="263"/>
    </location>
</feature>
<accession>A0A1U8AEH6</accession>
<dbReference type="GO" id="GO:0008270">
    <property type="term" value="F:zinc ion binding"/>
    <property type="evidence" value="ECO:0007669"/>
    <property type="project" value="UniProtKB-UniRule"/>
</dbReference>
<name>A0A1U8AEH6_NELNU</name>
<dbReference type="OrthoDB" id="1436478at2759"/>
<keyword evidence="1" id="KW-0479">Metal-binding</keyword>
<keyword evidence="3" id="KW-1185">Reference proteome</keyword>
<comment type="subcellular location">
    <subcellularLocation>
        <location evidence="1">Nucleus</location>
    </subcellularLocation>
</comment>
<keyword evidence="1" id="KW-0863">Zinc-finger</keyword>
<dbReference type="Proteomes" id="UP000189703">
    <property type="component" value="Unplaced"/>
</dbReference>
<evidence type="ECO:0000313" key="5">
    <source>
        <dbReference type="RefSeq" id="XP_019053738.1"/>
    </source>
</evidence>
<reference evidence="4 5" key="1">
    <citation type="submission" date="2025-04" db="UniProtKB">
        <authorList>
            <consortium name="RefSeq"/>
        </authorList>
    </citation>
    <scope>IDENTIFICATION</scope>
</reference>
<dbReference type="KEGG" id="nnu:104599722"/>
<dbReference type="PANTHER" id="PTHR31669:SF251">
    <property type="entry name" value="PROTEIN FAR1-RELATED SEQUENCE"/>
    <property type="match status" value="1"/>
</dbReference>
<dbReference type="GO" id="GO:0005634">
    <property type="term" value="C:nucleus"/>
    <property type="evidence" value="ECO:0007669"/>
    <property type="project" value="UniProtKB-SubCell"/>
</dbReference>
<protein>
    <recommendedName>
        <fullName evidence="1">Protein FAR1-RELATED SEQUENCE</fullName>
    </recommendedName>
</protein>
<sequence length="276" mass="31391">MWLHMTQQMVQSIVVVRSLNLWAFLCCHALTILKFKNVVTIPPKYILKRWTLEAKSTMEHFHESFTRLFDPKEEIGRHYKGLCHVMKLVSVRAAETEAAYQFVASSMEKIMKHVRTILKNSRTLDERSSVASQGNESICIDDSYNEVGSISESLVSGEIDEETEAMEGEQEKVISKGDKRKESIVCTSKKSKIKAIEKTIQNCQKSCCRYQRYRMKTAVLVKCLYQVTHPEVHPPVSCHNQSPQPSDVSMFGQPTSQSNLPNFGTSQLIQLAGTRN</sequence>
<evidence type="ECO:0000256" key="1">
    <source>
        <dbReference type="RuleBase" id="RU367018"/>
    </source>
</evidence>
<dbReference type="RefSeq" id="XP_019053738.1">
    <property type="nucleotide sequence ID" value="XM_019198193.1"/>
</dbReference>
<keyword evidence="1" id="KW-0862">Zinc</keyword>